<dbReference type="OrthoDB" id="5973657at2759"/>
<keyword evidence="3" id="KW-1185">Reference proteome</keyword>
<evidence type="ECO:0000313" key="3">
    <source>
        <dbReference type="Proteomes" id="UP000230750"/>
    </source>
</evidence>
<reference evidence="2" key="1">
    <citation type="journal article" date="2017" name="PLoS Biol.">
        <title>The sea cucumber genome provides insights into morphological evolution and visceral regeneration.</title>
        <authorList>
            <person name="Zhang X."/>
            <person name="Sun L."/>
            <person name="Yuan J."/>
            <person name="Sun Y."/>
            <person name="Gao Y."/>
            <person name="Zhang L."/>
            <person name="Li S."/>
            <person name="Dai H."/>
            <person name="Hamel J.F."/>
            <person name="Liu C."/>
            <person name="Yu Y."/>
            <person name="Liu S."/>
            <person name="Lin W."/>
            <person name="Guo K."/>
            <person name="Jin S."/>
            <person name="Xu P."/>
            <person name="Storey K.B."/>
            <person name="Huan P."/>
            <person name="Zhang T."/>
            <person name="Zhou Y."/>
            <person name="Zhang J."/>
            <person name="Lin C."/>
            <person name="Li X."/>
            <person name="Xing L."/>
            <person name="Huo D."/>
            <person name="Sun M."/>
            <person name="Wang L."/>
            <person name="Mercier A."/>
            <person name="Li F."/>
            <person name="Yang H."/>
            <person name="Xiang J."/>
        </authorList>
    </citation>
    <scope>NUCLEOTIDE SEQUENCE [LARGE SCALE GENOMIC DNA]</scope>
    <source>
        <strain evidence="2">Shaxun</strain>
        <tissue evidence="2">Muscle</tissue>
    </source>
</reference>
<dbReference type="STRING" id="307972.A0A2G8KMW3"/>
<dbReference type="PANTHER" id="PTHR31751:SF44">
    <property type="entry name" value="SI:CH211-211K8.4-RELATED"/>
    <property type="match status" value="1"/>
</dbReference>
<evidence type="ECO:0000256" key="1">
    <source>
        <dbReference type="SAM" id="MobiDB-lite"/>
    </source>
</evidence>
<name>A0A2G8KMW3_STIJA</name>
<feature type="region of interest" description="Disordered" evidence="1">
    <location>
        <begin position="18"/>
        <end position="54"/>
    </location>
</feature>
<accession>A0A2G8KMW3</accession>
<organism evidence="2 3">
    <name type="scientific">Stichopus japonicus</name>
    <name type="common">Sea cucumber</name>
    <dbReference type="NCBI Taxonomy" id="307972"/>
    <lineage>
        <taxon>Eukaryota</taxon>
        <taxon>Metazoa</taxon>
        <taxon>Echinodermata</taxon>
        <taxon>Eleutherozoa</taxon>
        <taxon>Echinozoa</taxon>
        <taxon>Holothuroidea</taxon>
        <taxon>Aspidochirotacea</taxon>
        <taxon>Aspidochirotida</taxon>
        <taxon>Stichopodidae</taxon>
        <taxon>Apostichopus</taxon>
    </lineage>
</organism>
<sequence>MREARTQCCTDWEATEANLPDKGLSPRLSEESAVDMCDDPTNDPDYQPTEQGDGICSTRHEPIPDIDDVDELTPPHIEPKYLVFESSLMGLFNLCPECHGESQGRISHIRGSLIVINHVCQNQPQPCGFNRKWYSQPFIGNIPAGYSGDERSKCSSFIVHQRLYLQPAIVNTWERMQFKMVEDLKESEEKLVIGGDARNDSPGHTAKYGSYTFLEQNLNKVIHVELVQKNEVANSYQMELEALKRGIAWLQTMELEMRTIITDRHMQVTAWIREELTKKEDIKHYFDVWHISKGIKKKLRAAAAMKDCGLINDWIKSITNHLYWCASSSPDGDGGVMAAKWASIVKPHYEHPCP</sequence>
<feature type="compositionally biased region" description="Acidic residues" evidence="1">
    <location>
        <begin position="32"/>
        <end position="42"/>
    </location>
</feature>
<proteinExistence type="predicted"/>
<evidence type="ECO:0000313" key="2">
    <source>
        <dbReference type="EMBL" id="PIK49341.1"/>
    </source>
</evidence>
<dbReference type="AlphaFoldDB" id="A0A2G8KMW3"/>
<dbReference type="EMBL" id="MRZV01000471">
    <property type="protein sequence ID" value="PIK49341.1"/>
    <property type="molecule type" value="Genomic_DNA"/>
</dbReference>
<protein>
    <submittedName>
        <fullName evidence="2">Uncharacterized protein</fullName>
    </submittedName>
</protein>
<dbReference type="Proteomes" id="UP000230750">
    <property type="component" value="Unassembled WGS sequence"/>
</dbReference>
<gene>
    <name evidence="2" type="ORF">BSL78_13800</name>
</gene>
<comment type="caution">
    <text evidence="2">The sequence shown here is derived from an EMBL/GenBank/DDBJ whole genome shotgun (WGS) entry which is preliminary data.</text>
</comment>
<dbReference type="PANTHER" id="PTHR31751">
    <property type="entry name" value="SI:CH211-108C17.2-RELATED-RELATED"/>
    <property type="match status" value="1"/>
</dbReference>